<protein>
    <submittedName>
        <fullName evidence="2">Uncharacterized protein</fullName>
    </submittedName>
</protein>
<dbReference type="EMBL" id="JAABOA010002141">
    <property type="protein sequence ID" value="KAF9580316.1"/>
    <property type="molecule type" value="Genomic_DNA"/>
</dbReference>
<evidence type="ECO:0000313" key="2">
    <source>
        <dbReference type="EMBL" id="KAF9580316.1"/>
    </source>
</evidence>
<reference evidence="2" key="1">
    <citation type="journal article" date="2020" name="Fungal Divers.">
        <title>Resolving the Mortierellaceae phylogeny through synthesis of multi-gene phylogenetics and phylogenomics.</title>
        <authorList>
            <person name="Vandepol N."/>
            <person name="Liber J."/>
            <person name="Desiro A."/>
            <person name="Na H."/>
            <person name="Kennedy M."/>
            <person name="Barry K."/>
            <person name="Grigoriev I.V."/>
            <person name="Miller A.N."/>
            <person name="O'Donnell K."/>
            <person name="Stajich J.E."/>
            <person name="Bonito G."/>
        </authorList>
    </citation>
    <scope>NUCLEOTIDE SEQUENCE</scope>
    <source>
        <strain evidence="2">KOD1015</strain>
    </source>
</reference>
<organism evidence="2 3">
    <name type="scientific">Lunasporangiospora selenospora</name>
    <dbReference type="NCBI Taxonomy" id="979761"/>
    <lineage>
        <taxon>Eukaryota</taxon>
        <taxon>Fungi</taxon>
        <taxon>Fungi incertae sedis</taxon>
        <taxon>Mucoromycota</taxon>
        <taxon>Mortierellomycotina</taxon>
        <taxon>Mortierellomycetes</taxon>
        <taxon>Mortierellales</taxon>
        <taxon>Mortierellaceae</taxon>
        <taxon>Lunasporangiospora</taxon>
    </lineage>
</organism>
<keyword evidence="3" id="KW-1185">Reference proteome</keyword>
<name>A0A9P6KCX9_9FUNG</name>
<dbReference type="Proteomes" id="UP000780801">
    <property type="component" value="Unassembled WGS sequence"/>
</dbReference>
<dbReference type="AlphaFoldDB" id="A0A9P6KCX9"/>
<feature type="region of interest" description="Disordered" evidence="1">
    <location>
        <begin position="117"/>
        <end position="142"/>
    </location>
</feature>
<proteinExistence type="predicted"/>
<evidence type="ECO:0000256" key="1">
    <source>
        <dbReference type="SAM" id="MobiDB-lite"/>
    </source>
</evidence>
<gene>
    <name evidence="2" type="ORF">BGW38_003089</name>
</gene>
<comment type="caution">
    <text evidence="2">The sequence shown here is derived from an EMBL/GenBank/DDBJ whole genome shotgun (WGS) entry which is preliminary data.</text>
</comment>
<accession>A0A9P6KCX9</accession>
<evidence type="ECO:0000313" key="3">
    <source>
        <dbReference type="Proteomes" id="UP000780801"/>
    </source>
</evidence>
<sequence>MELYMEQRSLDQYDAIDFFDFCEFSSSQRQNATHQWKFIILPLVAKTDAIRHSQLLASWKESKSTIKQYWDKKEKEEEHDAQIDDHIDHIRNDTIEQTQLVSKSITRGVGKRLQGTFFAHQSPPTGPKDETAAKTPDSRASIPSTLTPCQIQPSLKALSQAYLLVHHLYERRERIAQARRRNINGEKDIKLPSLLPSMKPIHAQLFQHAVNSMQKHLAQAPPY</sequence>
<dbReference type="OrthoDB" id="2435700at2759"/>